<dbReference type="PANTHER" id="PTHR44917">
    <property type="entry name" value="PROTEIN HIGH CHLOROPHYLL FLUORESCENT 107"/>
    <property type="match status" value="1"/>
</dbReference>
<reference evidence="1" key="1">
    <citation type="submission" date="2014-05" db="EMBL/GenBank/DDBJ databases">
        <title>The transcriptome of the halophilic microalga Tetraselmis sp. GSL018 isolated from the Great Salt Lake, Utah.</title>
        <authorList>
            <person name="Jinkerson R.E."/>
            <person name="D'Adamo S."/>
            <person name="Posewitz M.C."/>
        </authorList>
    </citation>
    <scope>NUCLEOTIDE SEQUENCE</scope>
    <source>
        <strain evidence="1">GSL018</strain>
    </source>
</reference>
<dbReference type="GO" id="GO:0003727">
    <property type="term" value="F:single-stranded RNA binding"/>
    <property type="evidence" value="ECO:0007669"/>
    <property type="project" value="TreeGrafter"/>
</dbReference>
<dbReference type="InterPro" id="IPR011990">
    <property type="entry name" value="TPR-like_helical_dom_sf"/>
</dbReference>
<dbReference type="EMBL" id="GBEZ01015406">
    <property type="protein sequence ID" value="JAC70753.1"/>
    <property type="molecule type" value="Transcribed_RNA"/>
</dbReference>
<sequence>MAPAVGFRLANLKADCQFNPQLCSNHVGSNWKTCHAVTVPYLKFSRRNRFLSIKPYPICLQNELRRVGSFRASVNTGTKNCRTFEILASKKELDTQFRTNESSDTESEKPEVKVLRTFVEVSEESVETETAKQNTGSGVLKINLDLLLYRCRRLRHEAYYVRDKRERAKMYQQLEAGLKDAIRMDPKDGRAYVSLGKHYLQQKRFEDAYRTYEDGCAATEGQNPYIWQAWATLEAKRGNASHARKLYNAATVASESHVTAWHGWGQLEKQQGNYVRARELWIKGLQRAAKPNEYLYQSLGLLAEELGRIDEARMWFRQGTDRLKGVSAHAIWQAWALMEAKHGDPMTVRLLFRKGLKANPKSRYIYLSWGDWEKRMGNLDQARKILAKGNEVNPADPARGP</sequence>
<dbReference type="InterPro" id="IPR044624">
    <property type="entry name" value="Mbb1-like"/>
</dbReference>
<dbReference type="SUPFAM" id="SSF48452">
    <property type="entry name" value="TPR-like"/>
    <property type="match status" value="1"/>
</dbReference>
<accession>A0A061RFL8</accession>
<dbReference type="GO" id="GO:0003729">
    <property type="term" value="F:mRNA binding"/>
    <property type="evidence" value="ECO:0007669"/>
    <property type="project" value="InterPro"/>
</dbReference>
<dbReference type="Gene3D" id="1.25.40.10">
    <property type="entry name" value="Tetratricopeptide repeat domain"/>
    <property type="match status" value="2"/>
</dbReference>
<protein>
    <submittedName>
        <fullName evidence="1">Psbb mrna maturation factor chloroplastic-like</fullName>
    </submittedName>
</protein>
<organism evidence="1">
    <name type="scientific">Tetraselmis sp. GSL018</name>
    <dbReference type="NCBI Taxonomy" id="582737"/>
    <lineage>
        <taxon>Eukaryota</taxon>
        <taxon>Viridiplantae</taxon>
        <taxon>Chlorophyta</taxon>
        <taxon>core chlorophytes</taxon>
        <taxon>Chlorodendrophyceae</taxon>
        <taxon>Chlorodendrales</taxon>
        <taxon>Chlorodendraceae</taxon>
        <taxon>Tetraselmis</taxon>
    </lineage>
</organism>
<dbReference type="GO" id="GO:0006417">
    <property type="term" value="P:regulation of translation"/>
    <property type="evidence" value="ECO:0007669"/>
    <property type="project" value="TreeGrafter"/>
</dbReference>
<dbReference type="PANTHER" id="PTHR44917:SF1">
    <property type="entry name" value="PROTEIN HIGH CHLOROPHYLL FLUORESCENT 107"/>
    <property type="match status" value="1"/>
</dbReference>
<name>A0A061RFL8_9CHLO</name>
<proteinExistence type="predicted"/>
<dbReference type="Pfam" id="PF13432">
    <property type="entry name" value="TPR_16"/>
    <property type="match status" value="2"/>
</dbReference>
<dbReference type="InterPro" id="IPR003107">
    <property type="entry name" value="HAT"/>
</dbReference>
<dbReference type="AlphaFoldDB" id="A0A061RFL8"/>
<dbReference type="Pfam" id="PF13181">
    <property type="entry name" value="TPR_8"/>
    <property type="match status" value="1"/>
</dbReference>
<dbReference type="SMART" id="SM00386">
    <property type="entry name" value="HAT"/>
    <property type="match status" value="4"/>
</dbReference>
<gene>
    <name evidence="1" type="ORF">TSPGSL018_3435</name>
</gene>
<evidence type="ECO:0000313" key="1">
    <source>
        <dbReference type="EMBL" id="JAC70753.1"/>
    </source>
</evidence>
<dbReference type="InterPro" id="IPR019734">
    <property type="entry name" value="TPR_rpt"/>
</dbReference>
<dbReference type="SMART" id="SM00028">
    <property type="entry name" value="TPR"/>
    <property type="match status" value="4"/>
</dbReference>
<dbReference type="GO" id="GO:0006397">
    <property type="term" value="P:mRNA processing"/>
    <property type="evidence" value="ECO:0007669"/>
    <property type="project" value="InterPro"/>
</dbReference>